<dbReference type="Gene3D" id="3.30.559.10">
    <property type="entry name" value="Chloramphenicol acetyltransferase-like domain"/>
    <property type="match status" value="2"/>
</dbReference>
<dbReference type="SUPFAM" id="SSF52777">
    <property type="entry name" value="CoA-dependent acyltransferases"/>
    <property type="match status" value="4"/>
</dbReference>
<dbReference type="InterPro" id="IPR023213">
    <property type="entry name" value="CAT-like_dom_sf"/>
</dbReference>
<feature type="domain" description="Carrier" evidence="5">
    <location>
        <begin position="966"/>
        <end position="1062"/>
    </location>
</feature>
<dbReference type="CDD" id="cd05930">
    <property type="entry name" value="A_NRPS"/>
    <property type="match status" value="2"/>
</dbReference>
<accession>A0ABU9YQB0</accession>
<feature type="compositionally biased region" description="Basic and acidic residues" evidence="4">
    <location>
        <begin position="998"/>
        <end position="1008"/>
    </location>
</feature>
<dbReference type="EMBL" id="JBBKTW010000008">
    <property type="protein sequence ID" value="MEN2990861.1"/>
    <property type="molecule type" value="Genomic_DNA"/>
</dbReference>
<dbReference type="InterPro" id="IPR010071">
    <property type="entry name" value="AA_adenyl_dom"/>
</dbReference>
<dbReference type="PROSITE" id="PS00012">
    <property type="entry name" value="PHOSPHOPANTETHEINE"/>
    <property type="match status" value="2"/>
</dbReference>
<evidence type="ECO:0000256" key="3">
    <source>
        <dbReference type="ARBA" id="ARBA00022553"/>
    </source>
</evidence>
<reference evidence="6 7" key="1">
    <citation type="submission" date="2024-03" db="EMBL/GenBank/DDBJ databases">
        <title>High-quality draft genome sequencing of Tistrella sp. BH-R2-4.</title>
        <authorList>
            <person name="Dong C."/>
        </authorList>
    </citation>
    <scope>NUCLEOTIDE SEQUENCE [LARGE SCALE GENOMIC DNA]</scope>
    <source>
        <strain evidence="6 7">BH-R2-4</strain>
    </source>
</reference>
<feature type="region of interest" description="Disordered" evidence="4">
    <location>
        <begin position="989"/>
        <end position="1011"/>
    </location>
</feature>
<dbReference type="InterPro" id="IPR020845">
    <property type="entry name" value="AMP-binding_CS"/>
</dbReference>
<evidence type="ECO:0000313" key="6">
    <source>
        <dbReference type="EMBL" id="MEN2990861.1"/>
    </source>
</evidence>
<dbReference type="InterPro" id="IPR000873">
    <property type="entry name" value="AMP-dep_synth/lig_dom"/>
</dbReference>
<keyword evidence="2" id="KW-0596">Phosphopantetheine</keyword>
<proteinExistence type="predicted"/>
<sequence length="2147" mass="226287">MSFRTLIAHQNIWLDERLNTGRGSYHIGGHVEIAGPIDHDAFKSALNGLLDRHSSLQLRTSHIFTRKLPQFYISTDVSWSLGWRDFSGTSNPDLTAHEHMQAWFREPFPDDAPLFRWALIRLAPDRHLWFKAYHHLLVDGAAISLIVQDAARAYTAIIEGREPHSTGSDAGALPDPLTGDEAAAERYWTDALDPAPAALVVPPPLPDPADPAPGRRLTITLARDRFNALDGIARTAGIGPAPLITTVFAAALLRVTGTGALVAGLPVANRPSPAHKAAIGLFATLQPAILSIAGADRPLATASAFSRQLRAGYRHRRLPLAAQAAVLARSRGRHAPAFDLTLSFERHDYDARFGTAASRAVTLSTGREPHPLAVFVRDYHDDAAVVIDIDWRSDAHSAADIVECARRFQLLVARLIATPDATLDQIDRPDAADGSTMPAAIAGALPDDAAAPPLADAVLAAAGRAPDATAVVEVETGRSLSYRDLASRARRRATALATAGIGPEALVGLAHPRGIELVVSMLAVVLAGGAWMPLDPDQPSARQAAVLASARPALILDDTTARALDNTVGADAGAHLVQHHLVQHLLHPQQLAYLLHTSGSTGRPKPVAIPHQALAAHMAWMQRVFPLGPDDVVLHKTPSGFDASIWEVWAPLMAGARLVLAPAGSHRDPDALGRALTSHAVTTLQVTPTLLDALIRSGGLDGGHHLTRLFVGGEALAMTTIAAARAVLPDACAIINLYGPTECCIDAASWTADPPLPAPPPSAPTVAPLGQPVDGASLAVLDDTGQPVAIGVIGELAIGGTGVGRGYPGDPARTANAFRPDPDAARPGARRYLTGDRVRLDATGRLLPLGRLDDQIKLHGQRIEPAEIEAALTSHPAILRAGVALARLADGSVRLAAHLVPAPGEVLPDMAGLRRHLQAILPVNMHPTHISTAADLPLTASGKLDRRALAADAIMMPAAEGAAGAGIVDPIMQGIAAIWAEVLAGARSAPRDTSSAPHDARPASHDVRPGPQDDFFALGGHSLKAMQVATRLRAVFEVEIGMEDLFDHPRLAQLAARVTALRRQGTALPPPPLIRAMLPDGTPRPLSFAQERIWFLAQWPDGAVAYNMAMAVRIDGPLRLDALNHAVAGVIARHPMLRSRIVTIDGDPVQIVEAAASLPMAVPVEDLSALPATAQAQAIADRSAHDAAAAFDLTTAPLIRLALLRLGADAHILLINLHHIAGDGWSGQIILEDLAALYDGRTLPPPPSLTYADVAVWQRLRLTDAEIDRQLGFWHDVLTAVPVLDLPTDRPRPPVVSSDGDSHVHLVAPATADQLRRLAVHAGCTPFMVILALFAALLGRMAGQSDIVIGTPVTNRPDPDIEPLVGFFTNTLPIRLRLDGDPAMVELLTRARRASLAAFDHPDVPFERLVDAFAPERRLSHTPLFQVMLAWQMAGASRLDLAGVQLTRMAPVFTAAKFDLMLSVEDLGSSMIWRFDYRTQLFDAATIALIADQLDALLRHAAGTPDARLSALVAGLADGNGAPARPAWVTTPDPAAEPAGIAAAVLDAAGRDPDAAAIVDAASGETLRYAGLVARAGRRAAALVRAGVGPEAIIALAHPRGIELVVSMLAVVMTGAAWLALDPDEPEARLRLIRDQAAPALILDDDSVRALDAGADGEMMPAPRPIHPDQLAYILFTSGSTGTPKGVMVPHRALARHMDWMARHFPLTTGDAVLQKTPVGFDASVWEFWAPLMAGARLVLAPAGSHRDPAVLDDLLQAQAVTVLQATPTLIDALADATTGPAPLARARHLRRLFSGGEALGAETIATARATLPAGCAIINLYGPTECCIDATAWVADAVPVSGTAPLGSAIDGSHLAVIDATGRSLPPGLPGELAIGGDAVGRGYLGDPARTALAFRPDPAATSPGARRYLTGDRVRVDAGGRLCYQGRIDAQVKLRGQRIEPAEIEAALIRHPGIAQAGVVVRAEVDGTEALIAWILLRGTAPLPAPEALRRHLARHLPIHMIPARFIQTADLPLTPSGKLDRRALAARAVPAGTATAQRLPATPTEQLIADIWSDILGRPAIGIDDDFFALGGHSLKAVRMVGRLNEALPVDVPLRTVFENPTIATLAPALEALADALAAELAGTDDDLAALLASIESLPDTAAQ</sequence>
<comment type="caution">
    <text evidence="6">The sequence shown here is derived from an EMBL/GenBank/DDBJ whole genome shotgun (WGS) entry which is preliminary data.</text>
</comment>
<dbReference type="InterPro" id="IPR006162">
    <property type="entry name" value="Ppantetheine_attach_site"/>
</dbReference>
<feature type="domain" description="Carrier" evidence="5">
    <location>
        <begin position="2042"/>
        <end position="2117"/>
    </location>
</feature>
<dbReference type="PROSITE" id="PS00455">
    <property type="entry name" value="AMP_BINDING"/>
    <property type="match status" value="2"/>
</dbReference>
<dbReference type="SUPFAM" id="SSF47336">
    <property type="entry name" value="ACP-like"/>
    <property type="match status" value="2"/>
</dbReference>
<dbReference type="InterPro" id="IPR020806">
    <property type="entry name" value="PKS_PP-bd"/>
</dbReference>
<evidence type="ECO:0000256" key="4">
    <source>
        <dbReference type="SAM" id="MobiDB-lite"/>
    </source>
</evidence>
<dbReference type="Proteomes" id="UP001413721">
    <property type="component" value="Unassembled WGS sequence"/>
</dbReference>
<evidence type="ECO:0000256" key="2">
    <source>
        <dbReference type="ARBA" id="ARBA00022450"/>
    </source>
</evidence>
<dbReference type="CDD" id="cd19531">
    <property type="entry name" value="LCL_NRPS-like"/>
    <property type="match status" value="1"/>
</dbReference>
<dbReference type="Gene3D" id="3.40.50.1820">
    <property type="entry name" value="alpha/beta hydrolase"/>
    <property type="match status" value="1"/>
</dbReference>
<dbReference type="RefSeq" id="WP_345938239.1">
    <property type="nucleotide sequence ID" value="NZ_JBBKTW010000008.1"/>
</dbReference>
<dbReference type="InterPro" id="IPR029058">
    <property type="entry name" value="AB_hydrolase_fold"/>
</dbReference>
<dbReference type="InterPro" id="IPR025110">
    <property type="entry name" value="AMP-bd_C"/>
</dbReference>
<dbReference type="PANTHER" id="PTHR45527:SF1">
    <property type="entry name" value="FATTY ACID SYNTHASE"/>
    <property type="match status" value="1"/>
</dbReference>
<gene>
    <name evidence="6" type="ORF">WG926_21275</name>
</gene>
<evidence type="ECO:0000256" key="1">
    <source>
        <dbReference type="ARBA" id="ARBA00001957"/>
    </source>
</evidence>
<dbReference type="Gene3D" id="3.40.50.12780">
    <property type="entry name" value="N-terminal domain of ligase-like"/>
    <property type="match status" value="2"/>
</dbReference>
<evidence type="ECO:0000259" key="5">
    <source>
        <dbReference type="PROSITE" id="PS50075"/>
    </source>
</evidence>
<dbReference type="Gene3D" id="1.10.1200.10">
    <property type="entry name" value="ACP-like"/>
    <property type="match status" value="1"/>
</dbReference>
<dbReference type="InterPro" id="IPR036736">
    <property type="entry name" value="ACP-like_sf"/>
</dbReference>
<dbReference type="Pfam" id="PF00501">
    <property type="entry name" value="AMP-binding"/>
    <property type="match status" value="2"/>
</dbReference>
<dbReference type="PANTHER" id="PTHR45527">
    <property type="entry name" value="NONRIBOSOMAL PEPTIDE SYNTHETASE"/>
    <property type="match status" value="1"/>
</dbReference>
<dbReference type="SUPFAM" id="SSF56801">
    <property type="entry name" value="Acetyl-CoA synthetase-like"/>
    <property type="match status" value="2"/>
</dbReference>
<keyword evidence="3" id="KW-0597">Phosphoprotein</keyword>
<comment type="cofactor">
    <cofactor evidence="1">
        <name>pantetheine 4'-phosphate</name>
        <dbReference type="ChEBI" id="CHEBI:47942"/>
    </cofactor>
</comment>
<dbReference type="InterPro" id="IPR001242">
    <property type="entry name" value="Condensation_dom"/>
</dbReference>
<dbReference type="InterPro" id="IPR045851">
    <property type="entry name" value="AMP-bd_C_sf"/>
</dbReference>
<dbReference type="Gene3D" id="3.30.559.30">
    <property type="entry name" value="Nonribosomal peptide synthetase, condensation domain"/>
    <property type="match status" value="2"/>
</dbReference>
<dbReference type="InterPro" id="IPR042099">
    <property type="entry name" value="ANL_N_sf"/>
</dbReference>
<dbReference type="Pfam" id="PF13193">
    <property type="entry name" value="AMP-binding_C"/>
    <property type="match status" value="2"/>
</dbReference>
<dbReference type="SMART" id="SM00823">
    <property type="entry name" value="PKS_PP"/>
    <property type="match status" value="2"/>
</dbReference>
<name>A0ABU9YQB0_9PROT</name>
<dbReference type="InterPro" id="IPR009081">
    <property type="entry name" value="PP-bd_ACP"/>
</dbReference>
<dbReference type="NCBIfam" id="TIGR01733">
    <property type="entry name" value="AA-adenyl-dom"/>
    <property type="match status" value="2"/>
</dbReference>
<dbReference type="Pfam" id="PF00550">
    <property type="entry name" value="PP-binding"/>
    <property type="match status" value="2"/>
</dbReference>
<organism evidence="6 7">
    <name type="scientific">Tistrella arctica</name>
    <dbReference type="NCBI Taxonomy" id="3133430"/>
    <lineage>
        <taxon>Bacteria</taxon>
        <taxon>Pseudomonadati</taxon>
        <taxon>Pseudomonadota</taxon>
        <taxon>Alphaproteobacteria</taxon>
        <taxon>Geminicoccales</taxon>
        <taxon>Geminicoccaceae</taxon>
        <taxon>Tistrella</taxon>
    </lineage>
</organism>
<evidence type="ECO:0000313" key="7">
    <source>
        <dbReference type="Proteomes" id="UP001413721"/>
    </source>
</evidence>
<dbReference type="Pfam" id="PF00668">
    <property type="entry name" value="Condensation"/>
    <property type="match status" value="2"/>
</dbReference>
<dbReference type="Gene3D" id="3.30.300.30">
    <property type="match status" value="2"/>
</dbReference>
<keyword evidence="7" id="KW-1185">Reference proteome</keyword>
<protein>
    <submittedName>
        <fullName evidence="6">Amino acid adenylation domain-containing protein</fullName>
    </submittedName>
</protein>
<dbReference type="PROSITE" id="PS50075">
    <property type="entry name" value="CARRIER"/>
    <property type="match status" value="2"/>
</dbReference>